<dbReference type="RefSeq" id="WP_317945843.1">
    <property type="nucleotide sequence ID" value="NZ_JAUBDI010000019.1"/>
</dbReference>
<evidence type="ECO:0000313" key="1">
    <source>
        <dbReference type="EMBL" id="MDW0114651.1"/>
    </source>
</evidence>
<dbReference type="Proteomes" id="UP001282284">
    <property type="component" value="Unassembled WGS sequence"/>
</dbReference>
<organism evidence="1 2">
    <name type="scientific">Sporosarcina saromensis</name>
    <dbReference type="NCBI Taxonomy" id="359365"/>
    <lineage>
        <taxon>Bacteria</taxon>
        <taxon>Bacillati</taxon>
        <taxon>Bacillota</taxon>
        <taxon>Bacilli</taxon>
        <taxon>Bacillales</taxon>
        <taxon>Caryophanaceae</taxon>
        <taxon>Sporosarcina</taxon>
    </lineage>
</organism>
<feature type="non-terminal residue" evidence="1">
    <location>
        <position position="1"/>
    </location>
</feature>
<protein>
    <submittedName>
        <fullName evidence="1">Uncharacterized protein</fullName>
    </submittedName>
</protein>
<gene>
    <name evidence="1" type="ORF">QT711_15745</name>
</gene>
<keyword evidence="2" id="KW-1185">Reference proteome</keyword>
<name>A0ABU4GCD6_9BACL</name>
<accession>A0ABU4GCD6</accession>
<proteinExistence type="predicted"/>
<reference evidence="1 2" key="1">
    <citation type="submission" date="2023-06" db="EMBL/GenBank/DDBJ databases">
        <title>Sporosarcina sp. nov., isolated from Korean traditional fermented seafood 'Jeotgal'.</title>
        <authorList>
            <person name="Yang A.I."/>
            <person name="Shin N.-R."/>
        </authorList>
    </citation>
    <scope>NUCLEOTIDE SEQUENCE [LARGE SCALE GENOMIC DNA]</scope>
    <source>
        <strain evidence="1 2">KCTC13119</strain>
    </source>
</reference>
<evidence type="ECO:0000313" key="2">
    <source>
        <dbReference type="Proteomes" id="UP001282284"/>
    </source>
</evidence>
<comment type="caution">
    <text evidence="1">The sequence shown here is derived from an EMBL/GenBank/DDBJ whole genome shotgun (WGS) entry which is preliminary data.</text>
</comment>
<dbReference type="EMBL" id="JAUBDI010000019">
    <property type="protein sequence ID" value="MDW0114651.1"/>
    <property type="molecule type" value="Genomic_DNA"/>
</dbReference>
<sequence length="64" mass="7740">NCSLGRKSCRSNVTYLKIKGFITKIKDLHPEKQVQILLRLQFWEFMSRFQELCGVWREYVRNFG</sequence>